<evidence type="ECO:0000313" key="3">
    <source>
        <dbReference type="Proteomes" id="UP001415857"/>
    </source>
</evidence>
<protein>
    <submittedName>
        <fullName evidence="2">Uncharacterized protein</fullName>
    </submittedName>
</protein>
<dbReference type="EMBL" id="JBBPBK010000005">
    <property type="protein sequence ID" value="KAK9284428.1"/>
    <property type="molecule type" value="Genomic_DNA"/>
</dbReference>
<dbReference type="AlphaFoldDB" id="A0AAP0RUJ0"/>
<comment type="caution">
    <text evidence="2">The sequence shown here is derived from an EMBL/GenBank/DDBJ whole genome shotgun (WGS) entry which is preliminary data.</text>
</comment>
<accession>A0AAP0RUJ0</accession>
<proteinExistence type="predicted"/>
<name>A0AAP0RUJ0_LIQFO</name>
<evidence type="ECO:0000313" key="2">
    <source>
        <dbReference type="EMBL" id="KAK9284428.1"/>
    </source>
</evidence>
<keyword evidence="3" id="KW-1185">Reference proteome</keyword>
<dbReference type="Proteomes" id="UP001415857">
    <property type="component" value="Unassembled WGS sequence"/>
</dbReference>
<gene>
    <name evidence="2" type="ORF">L1049_023601</name>
</gene>
<feature type="region of interest" description="Disordered" evidence="1">
    <location>
        <begin position="57"/>
        <end position="79"/>
    </location>
</feature>
<reference evidence="2 3" key="1">
    <citation type="journal article" date="2024" name="Plant J.">
        <title>Genome sequences and population genomics reveal climatic adaptation and genomic divergence between two closely related sweetgum species.</title>
        <authorList>
            <person name="Xu W.Q."/>
            <person name="Ren C.Q."/>
            <person name="Zhang X.Y."/>
            <person name="Comes H.P."/>
            <person name="Liu X.H."/>
            <person name="Li Y.G."/>
            <person name="Kettle C.J."/>
            <person name="Jalonen R."/>
            <person name="Gaisberger H."/>
            <person name="Ma Y.Z."/>
            <person name="Qiu Y.X."/>
        </authorList>
    </citation>
    <scope>NUCLEOTIDE SEQUENCE [LARGE SCALE GENOMIC DNA]</scope>
    <source>
        <strain evidence="2">Hangzhou</strain>
    </source>
</reference>
<organism evidence="2 3">
    <name type="scientific">Liquidambar formosana</name>
    <name type="common">Formosan gum</name>
    <dbReference type="NCBI Taxonomy" id="63359"/>
    <lineage>
        <taxon>Eukaryota</taxon>
        <taxon>Viridiplantae</taxon>
        <taxon>Streptophyta</taxon>
        <taxon>Embryophyta</taxon>
        <taxon>Tracheophyta</taxon>
        <taxon>Spermatophyta</taxon>
        <taxon>Magnoliopsida</taxon>
        <taxon>eudicotyledons</taxon>
        <taxon>Gunneridae</taxon>
        <taxon>Pentapetalae</taxon>
        <taxon>Saxifragales</taxon>
        <taxon>Altingiaceae</taxon>
        <taxon>Liquidambar</taxon>
    </lineage>
</organism>
<sequence length="112" mass="12470">MDLITKRMETAMARMEIEVGGEVLRFTIWVLVPILPGVEGSLSPICASDLPPNPLQTVGQGGSLFPQSSTKMRREGGRDQPWLLVERRRPWLLACERGREGGREGGRERGLE</sequence>
<evidence type="ECO:0000256" key="1">
    <source>
        <dbReference type="SAM" id="MobiDB-lite"/>
    </source>
</evidence>